<name>A0A6J2YHV5_SITOR</name>
<dbReference type="InterPro" id="IPR036505">
    <property type="entry name" value="Amidase/PGRP_sf"/>
</dbReference>
<keyword evidence="6" id="KW-1185">Reference proteome</keyword>
<keyword evidence="3" id="KW-0391">Immunity</keyword>
<dbReference type="OrthoDB" id="10001926at2759"/>
<protein>
    <submittedName>
        <fullName evidence="7">Peptidoglycan-recognition protein LF-like</fullName>
    </submittedName>
</protein>
<proteinExistence type="inferred from homology"/>
<dbReference type="Pfam" id="PF01510">
    <property type="entry name" value="Amidase_2"/>
    <property type="match status" value="1"/>
</dbReference>
<dbReference type="GO" id="GO:0009253">
    <property type="term" value="P:peptidoglycan catabolic process"/>
    <property type="evidence" value="ECO:0007669"/>
    <property type="project" value="InterPro"/>
</dbReference>
<dbReference type="KEGG" id="soy:115887535"/>
<organism evidence="6 7">
    <name type="scientific">Sitophilus oryzae</name>
    <name type="common">Rice weevil</name>
    <name type="synonym">Curculio oryzae</name>
    <dbReference type="NCBI Taxonomy" id="7048"/>
    <lineage>
        <taxon>Eukaryota</taxon>
        <taxon>Metazoa</taxon>
        <taxon>Ecdysozoa</taxon>
        <taxon>Arthropoda</taxon>
        <taxon>Hexapoda</taxon>
        <taxon>Insecta</taxon>
        <taxon>Pterygota</taxon>
        <taxon>Neoptera</taxon>
        <taxon>Endopterygota</taxon>
        <taxon>Coleoptera</taxon>
        <taxon>Polyphaga</taxon>
        <taxon>Cucujiformia</taxon>
        <taxon>Curculionidae</taxon>
        <taxon>Dryophthorinae</taxon>
        <taxon>Sitophilus</taxon>
    </lineage>
</organism>
<evidence type="ECO:0000256" key="3">
    <source>
        <dbReference type="ARBA" id="ARBA00022859"/>
    </source>
</evidence>
<dbReference type="RefSeq" id="XP_030762856.1">
    <property type="nucleotide sequence ID" value="XM_030906996.1"/>
</dbReference>
<feature type="chain" id="PRO_5026983990" evidence="4">
    <location>
        <begin position="20"/>
        <end position="191"/>
    </location>
</feature>
<dbReference type="Gene3D" id="3.40.80.10">
    <property type="entry name" value="Peptidoglycan recognition protein-like"/>
    <property type="match status" value="1"/>
</dbReference>
<dbReference type="FunCoup" id="A0A6J2YHV5">
    <property type="interactions" value="53"/>
</dbReference>
<evidence type="ECO:0000313" key="7">
    <source>
        <dbReference type="RefSeq" id="XP_030762856.1"/>
    </source>
</evidence>
<reference evidence="7" key="1">
    <citation type="submission" date="2025-08" db="UniProtKB">
        <authorList>
            <consortium name="RefSeq"/>
        </authorList>
    </citation>
    <scope>IDENTIFICATION</scope>
    <source>
        <tissue evidence="7">Gonads</tissue>
    </source>
</reference>
<evidence type="ECO:0000256" key="1">
    <source>
        <dbReference type="ARBA" id="ARBA00007553"/>
    </source>
</evidence>
<dbReference type="GO" id="GO:0008745">
    <property type="term" value="F:N-acetylmuramoyl-L-alanine amidase activity"/>
    <property type="evidence" value="ECO:0007669"/>
    <property type="project" value="InterPro"/>
</dbReference>
<dbReference type="SMART" id="SM00701">
    <property type="entry name" value="PGRP"/>
    <property type="match status" value="1"/>
</dbReference>
<sequence length="191" mass="21417">MVKLLVGVAVTLLLQTTSAITAKSLKLNSNVRIRTRQEWVAQPPSKRLPSLPRAVPNIVVYQTATDTCKSHAQCVFRVRYLQTYDIESRSMSDIAYNFLVGGDGAIYEGRGWKFHGDHNEEYNSKSLGIAFIGTFANAKPTKIQSMTFNKLVNKASKEKRLKRDYKLLIDKGSGDQLIALVKNWPHFAGEV</sequence>
<dbReference type="InterPro" id="IPR015510">
    <property type="entry name" value="PGRP"/>
</dbReference>
<dbReference type="InterPro" id="IPR002502">
    <property type="entry name" value="Amidase_domain"/>
</dbReference>
<feature type="signal peptide" evidence="4">
    <location>
        <begin position="1"/>
        <end position="19"/>
    </location>
</feature>
<dbReference type="PANTHER" id="PTHR11022">
    <property type="entry name" value="PEPTIDOGLYCAN RECOGNITION PROTEIN"/>
    <property type="match status" value="1"/>
</dbReference>
<dbReference type="PANTHER" id="PTHR11022:SF41">
    <property type="entry name" value="PEPTIDOGLYCAN-RECOGNITION PROTEIN LC-RELATED"/>
    <property type="match status" value="1"/>
</dbReference>
<comment type="similarity">
    <text evidence="1">Belongs to the N-acetylmuramoyl-L-alanine amidase 2 family.</text>
</comment>
<evidence type="ECO:0000313" key="6">
    <source>
        <dbReference type="Proteomes" id="UP000504635"/>
    </source>
</evidence>
<evidence type="ECO:0000256" key="2">
    <source>
        <dbReference type="ARBA" id="ARBA00022588"/>
    </source>
</evidence>
<dbReference type="Proteomes" id="UP000504635">
    <property type="component" value="Unplaced"/>
</dbReference>
<dbReference type="GO" id="GO:0045087">
    <property type="term" value="P:innate immune response"/>
    <property type="evidence" value="ECO:0007669"/>
    <property type="project" value="UniProtKB-KW"/>
</dbReference>
<dbReference type="CDD" id="cd06583">
    <property type="entry name" value="PGRP"/>
    <property type="match status" value="1"/>
</dbReference>
<evidence type="ECO:0000259" key="5">
    <source>
        <dbReference type="SMART" id="SM00701"/>
    </source>
</evidence>
<accession>A0A6J2YHV5</accession>
<feature type="domain" description="Peptidoglycan recognition protein family" evidence="5">
    <location>
        <begin position="31"/>
        <end position="174"/>
    </location>
</feature>
<dbReference type="AlphaFoldDB" id="A0A6J2YHV5"/>
<dbReference type="InParanoid" id="A0A6J2YHV5"/>
<dbReference type="SUPFAM" id="SSF55846">
    <property type="entry name" value="N-acetylmuramoyl-L-alanine amidase-like"/>
    <property type="match status" value="1"/>
</dbReference>
<evidence type="ECO:0000256" key="4">
    <source>
        <dbReference type="SAM" id="SignalP"/>
    </source>
</evidence>
<gene>
    <name evidence="7" type="primary">LOC115887535</name>
</gene>
<keyword evidence="4" id="KW-0732">Signal</keyword>
<dbReference type="GeneID" id="115887535"/>
<keyword evidence="2" id="KW-0399">Innate immunity</keyword>
<dbReference type="InterPro" id="IPR006619">
    <property type="entry name" value="PGRP_domain_met/bac"/>
</dbReference>
<dbReference type="GO" id="GO:0008270">
    <property type="term" value="F:zinc ion binding"/>
    <property type="evidence" value="ECO:0007669"/>
    <property type="project" value="InterPro"/>
</dbReference>